<evidence type="ECO:0000313" key="2">
    <source>
        <dbReference type="EMBL" id="KAK5973842.1"/>
    </source>
</evidence>
<dbReference type="AlphaFoldDB" id="A0AAN8FGW5"/>
<reference evidence="2 3" key="1">
    <citation type="submission" date="2019-10" db="EMBL/GenBank/DDBJ databases">
        <title>Assembly and Annotation for the nematode Trichostrongylus colubriformis.</title>
        <authorList>
            <person name="Martin J."/>
        </authorList>
    </citation>
    <scope>NUCLEOTIDE SEQUENCE [LARGE SCALE GENOMIC DNA]</scope>
    <source>
        <strain evidence="2">G859</strain>
        <tissue evidence="2">Whole worm</tissue>
    </source>
</reference>
<feature type="compositionally biased region" description="Polar residues" evidence="1">
    <location>
        <begin position="12"/>
        <end position="24"/>
    </location>
</feature>
<sequence>DDQNGTKKELLASTTTADCESDNANHPRPPLLLVTEPSNDADRECPELWEESSDGDWTEAEDEADYESDEYSISQTFSLKDCMPIEPRNREVVLIVCLPCHLHHSPVQLHMMVKKVGTMTVFIPVRISTTSTVAGYLDTVVLNRLHWGRISVQAAILLMR</sequence>
<feature type="non-terminal residue" evidence="2">
    <location>
        <position position="160"/>
    </location>
</feature>
<gene>
    <name evidence="2" type="ORF">GCK32_017101</name>
</gene>
<feature type="region of interest" description="Disordered" evidence="1">
    <location>
        <begin position="1"/>
        <end position="65"/>
    </location>
</feature>
<evidence type="ECO:0000313" key="3">
    <source>
        <dbReference type="Proteomes" id="UP001331761"/>
    </source>
</evidence>
<organism evidence="2 3">
    <name type="scientific">Trichostrongylus colubriformis</name>
    <name type="common">Black scour worm</name>
    <dbReference type="NCBI Taxonomy" id="6319"/>
    <lineage>
        <taxon>Eukaryota</taxon>
        <taxon>Metazoa</taxon>
        <taxon>Ecdysozoa</taxon>
        <taxon>Nematoda</taxon>
        <taxon>Chromadorea</taxon>
        <taxon>Rhabditida</taxon>
        <taxon>Rhabditina</taxon>
        <taxon>Rhabditomorpha</taxon>
        <taxon>Strongyloidea</taxon>
        <taxon>Trichostrongylidae</taxon>
        <taxon>Trichostrongylus</taxon>
    </lineage>
</organism>
<accession>A0AAN8FGW5</accession>
<protein>
    <submittedName>
        <fullName evidence="2">Uncharacterized protein</fullName>
    </submittedName>
</protein>
<evidence type="ECO:0000256" key="1">
    <source>
        <dbReference type="SAM" id="MobiDB-lite"/>
    </source>
</evidence>
<dbReference type="EMBL" id="WIXE01014986">
    <property type="protein sequence ID" value="KAK5973842.1"/>
    <property type="molecule type" value="Genomic_DNA"/>
</dbReference>
<proteinExistence type="predicted"/>
<feature type="compositionally biased region" description="Basic and acidic residues" evidence="1">
    <location>
        <begin position="1"/>
        <end position="10"/>
    </location>
</feature>
<comment type="caution">
    <text evidence="2">The sequence shown here is derived from an EMBL/GenBank/DDBJ whole genome shotgun (WGS) entry which is preliminary data.</text>
</comment>
<keyword evidence="3" id="KW-1185">Reference proteome</keyword>
<feature type="non-terminal residue" evidence="2">
    <location>
        <position position="1"/>
    </location>
</feature>
<name>A0AAN8FGW5_TRICO</name>
<dbReference type="Proteomes" id="UP001331761">
    <property type="component" value="Unassembled WGS sequence"/>
</dbReference>
<feature type="compositionally biased region" description="Acidic residues" evidence="1">
    <location>
        <begin position="47"/>
        <end position="65"/>
    </location>
</feature>